<evidence type="ECO:0000256" key="1">
    <source>
        <dbReference type="SAM" id="MobiDB-lite"/>
    </source>
</evidence>
<feature type="region of interest" description="Disordered" evidence="1">
    <location>
        <begin position="1"/>
        <end position="25"/>
    </location>
</feature>
<comment type="caution">
    <text evidence="2">The sequence shown here is derived from an EMBL/GenBank/DDBJ whole genome shotgun (WGS) entry which is preliminary data.</text>
</comment>
<evidence type="ECO:0000313" key="3">
    <source>
        <dbReference type="Proteomes" id="UP000292702"/>
    </source>
</evidence>
<name>A0A4R0R7A3_9APHY</name>
<dbReference type="OrthoDB" id="3258969at2759"/>
<keyword evidence="3" id="KW-1185">Reference proteome</keyword>
<sequence length="652" mass="72434">MISKGMRTRMRRWSSPTENRPARPNNRALLPAAEDFHLRSVPANPRVAVKVDASRIRKSERDERVDITRVLTPPKSYMGGFTRPTTLRHTHWYPGGYYTDSQRTYEPPVAEAYEPHTVFLLESRYPVRHESHMFDCNEFAVGVCREGDFPAVLNKFNSNECPDRYLKFMDDAHWPSSMHAKQRRASVPAELLSSTLPSRGATQRRAYHASASRWASESDSDASKLPRNTPEERAQIPGSSWSRPPKPSQDADDDVVPIYYIERKRQRDTIAERKEEEGGLMAELSAGILSEGVAAQTKVLPEKIPVEVKMPDGSVVHPSGFEPPTPETDFHPMASKVATEEDPLLTTIKVTWDEALAPAEEALDAATTVADVSSSSSPKLVRSFHSSAVARASASALPLDVSPLPPNAVASSSKVTMEDFIRVPRSQYLRTLKESPFWRPILSLTFTTRPLAISIARLSRSLERGLPFYVTVPEADRAATKPFSEHLRDLRLARMQSLTSQLTQQLQGARGGIPGLRFDAAQKGRGVQGEGLAEPVAPEHRTVKVGVADWHALSSQLKARFERDAAKNDASDVTQVFGIDEKGMRTDGVAWAEPSELHEMSAGSLERLALTKEEWGSLTSAERKVKVDAFAKVHGYELAQAMCQKHRSVIYP</sequence>
<proteinExistence type="predicted"/>
<dbReference type="EMBL" id="RWJN01000385">
    <property type="protein sequence ID" value="TCD62283.1"/>
    <property type="molecule type" value="Genomic_DNA"/>
</dbReference>
<gene>
    <name evidence="2" type="ORF">EIP91_007102</name>
</gene>
<dbReference type="Proteomes" id="UP000292702">
    <property type="component" value="Unassembled WGS sequence"/>
</dbReference>
<organism evidence="2 3">
    <name type="scientific">Steccherinum ochraceum</name>
    <dbReference type="NCBI Taxonomy" id="92696"/>
    <lineage>
        <taxon>Eukaryota</taxon>
        <taxon>Fungi</taxon>
        <taxon>Dikarya</taxon>
        <taxon>Basidiomycota</taxon>
        <taxon>Agaricomycotina</taxon>
        <taxon>Agaricomycetes</taxon>
        <taxon>Polyporales</taxon>
        <taxon>Steccherinaceae</taxon>
        <taxon>Steccherinum</taxon>
    </lineage>
</organism>
<accession>A0A4R0R7A3</accession>
<feature type="compositionally biased region" description="Basic and acidic residues" evidence="1">
    <location>
        <begin position="221"/>
        <end position="234"/>
    </location>
</feature>
<protein>
    <submittedName>
        <fullName evidence="2">Uncharacterized protein</fullName>
    </submittedName>
</protein>
<feature type="region of interest" description="Disordered" evidence="1">
    <location>
        <begin position="194"/>
        <end position="258"/>
    </location>
</feature>
<dbReference type="AlphaFoldDB" id="A0A4R0R7A3"/>
<evidence type="ECO:0000313" key="2">
    <source>
        <dbReference type="EMBL" id="TCD62283.1"/>
    </source>
</evidence>
<reference evidence="2 3" key="1">
    <citation type="submission" date="2018-11" db="EMBL/GenBank/DDBJ databases">
        <title>Genome assembly of Steccherinum ochraceum LE-BIN_3174, the white-rot fungus of the Steccherinaceae family (The Residual Polyporoid clade, Polyporales, Basidiomycota).</title>
        <authorList>
            <person name="Fedorova T.V."/>
            <person name="Glazunova O.A."/>
            <person name="Landesman E.O."/>
            <person name="Moiseenko K.V."/>
            <person name="Psurtseva N.V."/>
            <person name="Savinova O.S."/>
            <person name="Shakhova N.V."/>
            <person name="Tyazhelova T.V."/>
            <person name="Vasina D.V."/>
        </authorList>
    </citation>
    <scope>NUCLEOTIDE SEQUENCE [LARGE SCALE GENOMIC DNA]</scope>
    <source>
        <strain evidence="2 3">LE-BIN_3174</strain>
    </source>
</reference>
<feature type="compositionally biased region" description="Basic residues" evidence="1">
    <location>
        <begin position="1"/>
        <end position="12"/>
    </location>
</feature>